<accession>A0ABN1K4G2</accession>
<name>A0ABN1K4G2_9FLAO</name>
<gene>
    <name evidence="1" type="ORF">GCM10009433_08140</name>
</gene>
<evidence type="ECO:0000313" key="1">
    <source>
        <dbReference type="EMBL" id="GAA0754495.1"/>
    </source>
</evidence>
<dbReference type="Gene3D" id="2.60.40.1930">
    <property type="match status" value="1"/>
</dbReference>
<reference evidence="1 2" key="1">
    <citation type="journal article" date="2019" name="Int. J. Syst. Evol. Microbiol.">
        <title>The Global Catalogue of Microorganisms (GCM) 10K type strain sequencing project: providing services to taxonomists for standard genome sequencing and annotation.</title>
        <authorList>
            <consortium name="The Broad Institute Genomics Platform"/>
            <consortium name="The Broad Institute Genome Sequencing Center for Infectious Disease"/>
            <person name="Wu L."/>
            <person name="Ma J."/>
        </authorList>
    </citation>
    <scope>NUCLEOTIDE SEQUENCE [LARGE SCALE GENOMIC DNA]</scope>
    <source>
        <strain evidence="1 2">JCM 16231</strain>
    </source>
</reference>
<dbReference type="Proteomes" id="UP001500185">
    <property type="component" value="Unassembled WGS sequence"/>
</dbReference>
<protein>
    <submittedName>
        <fullName evidence="1">Plug domain-containing protein</fullName>
    </submittedName>
</protein>
<sequence length="825" mass="94642">MMILRIFVIIDWTNPTLPIMKKLLFFSISILFFISSNAQVDQFTLMEKIKEHDEIPREIAYLHLNKSTYLEGEQIAFTAYVVNKQNLKPSEATNLYIIIKDDKNKVVKEKLVLVEDGTSSNTIRVDSLFTVGNYTISAFTNWMRNFKEQNYFVENIKIIEAESSDENIASTSTENIDLQFLPESGHLLNGVINTVGVIAKKQDGKGIANAEIRIVNDKNKELAQCKLNRFGIGKFSFIPETGVAYKAEVSYPGVQSKNFELNVPVERNGIILSAITTQEELRLLVKTNPESSRSLKNETYSLLLHNLTESKMYDIDFNDKFSIPFLFNLKDFPPGINTVTLFNSKNNIIAERIFFNYNNLPKTTFESPNVKASSDSIEIQLKTKQALDSIKVSVSVLPKFSLSDQNNHSITSYLLLQPHIKGVVQQADWYFNEIDKHKIRELDNLLITQGWSTYDWNFVFNKDLKITYQYEDLLKIEAVLNKPDKKNQDFLIHATSTRAPQRINVPGNKESFIVDDFFHTTESELKISRVDGNRLLPANLFVRFSPNAFPDLYTNSPYVQPDLKENAPNINLEQPVVFFEEGREILDEVLIEKKVDKVKQRERELSKEKVWGKIKVVDYEDITLFRTLANYLSNQPGIRAEESQGSMTVINGFQNSLGTPTGLEGRSSGPGQKGIMQLYLDDMPMNNSFFFQYPLDLVDYVDINMNGMGGGFMDFDGSIRIYSKFTSIYEDSQTIRPQKFNYPVAFSQQKKYYIPKFSNEYDDFFQSYGVIDWKPLLKSNSKGEIYFKIKKPEVDYQLIIQGISDNGILIQDVQHIKLDDNADLN</sequence>
<comment type="caution">
    <text evidence="1">The sequence shown here is derived from an EMBL/GenBank/DDBJ whole genome shotgun (WGS) entry which is preliminary data.</text>
</comment>
<dbReference type="EMBL" id="BAAAGG010000005">
    <property type="protein sequence ID" value="GAA0754495.1"/>
    <property type="molecule type" value="Genomic_DNA"/>
</dbReference>
<evidence type="ECO:0000313" key="2">
    <source>
        <dbReference type="Proteomes" id="UP001500185"/>
    </source>
</evidence>
<dbReference type="RefSeq" id="WP_224453360.1">
    <property type="nucleotide sequence ID" value="NZ_JAIQYZ010000001.1"/>
</dbReference>
<proteinExistence type="predicted"/>
<keyword evidence="2" id="KW-1185">Reference proteome</keyword>
<organism evidence="1 2">
    <name type="scientific">Psychroflexus lacisalsi</name>
    <dbReference type="NCBI Taxonomy" id="503928"/>
    <lineage>
        <taxon>Bacteria</taxon>
        <taxon>Pseudomonadati</taxon>
        <taxon>Bacteroidota</taxon>
        <taxon>Flavobacteriia</taxon>
        <taxon>Flavobacteriales</taxon>
        <taxon>Flavobacteriaceae</taxon>
        <taxon>Psychroflexus</taxon>
    </lineage>
</organism>